<dbReference type="InterPro" id="IPR016187">
    <property type="entry name" value="CTDL_fold"/>
</dbReference>
<dbReference type="SMART" id="SM00034">
    <property type="entry name" value="CLECT"/>
    <property type="match status" value="1"/>
</dbReference>
<feature type="domain" description="C-type lectin" evidence="3">
    <location>
        <begin position="122"/>
        <end position="240"/>
    </location>
</feature>
<protein>
    <recommendedName>
        <fullName evidence="3">C-type lectin domain-containing protein</fullName>
    </recommendedName>
</protein>
<dbReference type="PROSITE" id="PS50041">
    <property type="entry name" value="C_TYPE_LECTIN_2"/>
    <property type="match status" value="1"/>
</dbReference>
<dbReference type="PROSITE" id="PS00615">
    <property type="entry name" value="C_TYPE_LECTIN_1"/>
    <property type="match status" value="1"/>
</dbReference>
<keyword evidence="1" id="KW-1015">Disulfide bond</keyword>
<evidence type="ECO:0000256" key="1">
    <source>
        <dbReference type="ARBA" id="ARBA00023157"/>
    </source>
</evidence>
<dbReference type="Gene3D" id="3.10.100.10">
    <property type="entry name" value="Mannose-Binding Protein A, subunit A"/>
    <property type="match status" value="1"/>
</dbReference>
<comment type="caution">
    <text evidence="4">The sequence shown here is derived from an EMBL/GenBank/DDBJ whole genome shotgun (WGS) entry which is preliminary data.</text>
</comment>
<dbReference type="PANTHER" id="PTHR22803">
    <property type="entry name" value="MANNOSE, PHOSPHOLIPASE, LECTIN RECEPTOR RELATED"/>
    <property type="match status" value="1"/>
</dbReference>
<evidence type="ECO:0000313" key="4">
    <source>
        <dbReference type="EMBL" id="KAL3891965.1"/>
    </source>
</evidence>
<dbReference type="Pfam" id="PF00059">
    <property type="entry name" value="Lectin_C"/>
    <property type="match status" value="1"/>
</dbReference>
<dbReference type="InterPro" id="IPR050111">
    <property type="entry name" value="C-type_lectin/snaclec_domain"/>
</dbReference>
<dbReference type="CDD" id="cd00037">
    <property type="entry name" value="CLECT"/>
    <property type="match status" value="1"/>
</dbReference>
<dbReference type="AlphaFoldDB" id="A0ABD3Y0G8"/>
<dbReference type="InterPro" id="IPR001304">
    <property type="entry name" value="C-type_lectin-like"/>
</dbReference>
<reference evidence="4 5" key="1">
    <citation type="submission" date="2024-11" db="EMBL/GenBank/DDBJ databases">
        <title>Chromosome-level genome assembly of the freshwater bivalve Anodonta woodiana.</title>
        <authorList>
            <person name="Chen X."/>
        </authorList>
    </citation>
    <scope>NUCLEOTIDE SEQUENCE [LARGE SCALE GENOMIC DNA]</scope>
    <source>
        <strain evidence="4">MN2024</strain>
        <tissue evidence="4">Gills</tissue>
    </source>
</reference>
<proteinExistence type="predicted"/>
<evidence type="ECO:0000256" key="2">
    <source>
        <dbReference type="SAM" id="SignalP"/>
    </source>
</evidence>
<feature type="chain" id="PRO_5044854089" description="C-type lectin domain-containing protein" evidence="2">
    <location>
        <begin position="26"/>
        <end position="242"/>
    </location>
</feature>
<keyword evidence="5" id="KW-1185">Reference proteome</keyword>
<organism evidence="4 5">
    <name type="scientific">Sinanodonta woodiana</name>
    <name type="common">Chinese pond mussel</name>
    <name type="synonym">Anodonta woodiana</name>
    <dbReference type="NCBI Taxonomy" id="1069815"/>
    <lineage>
        <taxon>Eukaryota</taxon>
        <taxon>Metazoa</taxon>
        <taxon>Spiralia</taxon>
        <taxon>Lophotrochozoa</taxon>
        <taxon>Mollusca</taxon>
        <taxon>Bivalvia</taxon>
        <taxon>Autobranchia</taxon>
        <taxon>Heteroconchia</taxon>
        <taxon>Palaeoheterodonta</taxon>
        <taxon>Unionida</taxon>
        <taxon>Unionoidea</taxon>
        <taxon>Unionidae</taxon>
        <taxon>Unioninae</taxon>
        <taxon>Sinanodonta</taxon>
    </lineage>
</organism>
<dbReference type="InterPro" id="IPR018378">
    <property type="entry name" value="C-type_lectin_CS"/>
</dbReference>
<dbReference type="InterPro" id="IPR016186">
    <property type="entry name" value="C-type_lectin-like/link_sf"/>
</dbReference>
<dbReference type="EMBL" id="JBJQND010000001">
    <property type="protein sequence ID" value="KAL3891965.1"/>
    <property type="molecule type" value="Genomic_DNA"/>
</dbReference>
<keyword evidence="2" id="KW-0732">Signal</keyword>
<evidence type="ECO:0000259" key="3">
    <source>
        <dbReference type="PROSITE" id="PS50041"/>
    </source>
</evidence>
<gene>
    <name evidence="4" type="ORF">ACJMK2_004205</name>
</gene>
<feature type="signal peptide" evidence="2">
    <location>
        <begin position="1"/>
        <end position="25"/>
    </location>
</feature>
<name>A0ABD3Y0G8_SINWO</name>
<sequence>MGIIITLSFLIMFQQFLTRVSYVNSNGVDCNENSVNIEEQGSKYHGVNLLVGNSCCQRIIQRDTENAMKKLCAGMSNETDVNERNKALNTKIDVVEKKVDKLVQTALNIIGKCSTGYDYYEQDNFCYKFNSECKTWSEAQQVCQQEGGDLISLKDGNFNFFRNLVISIDGVCSSVWVGSTDIAVEGQWKWLNGENVTSSMWQPGQPDNWDNKEHCGDLAKLADYRLNDEDCSKKVHFLCQIV</sequence>
<evidence type="ECO:0000313" key="5">
    <source>
        <dbReference type="Proteomes" id="UP001634394"/>
    </source>
</evidence>
<dbReference type="Proteomes" id="UP001634394">
    <property type="component" value="Unassembled WGS sequence"/>
</dbReference>
<accession>A0ABD3Y0G8</accession>
<dbReference type="SUPFAM" id="SSF56436">
    <property type="entry name" value="C-type lectin-like"/>
    <property type="match status" value="1"/>
</dbReference>